<dbReference type="Proteomes" id="UP000075840">
    <property type="component" value="Unassembled WGS sequence"/>
</dbReference>
<reference evidence="1" key="1">
    <citation type="submission" date="2022-08" db="UniProtKB">
        <authorList>
            <consortium name="EnsemblMetazoa"/>
        </authorList>
    </citation>
    <scope>IDENTIFICATION</scope>
    <source>
        <strain evidence="1">Dongola</strain>
    </source>
</reference>
<dbReference type="AlphaFoldDB" id="A0A182HXY8"/>
<dbReference type="EMBL" id="APCN01006345">
    <property type="status" value="NOT_ANNOTATED_CDS"/>
    <property type="molecule type" value="Genomic_DNA"/>
</dbReference>
<organism evidence="1 2">
    <name type="scientific">Anopheles arabiensis</name>
    <name type="common">Mosquito</name>
    <dbReference type="NCBI Taxonomy" id="7173"/>
    <lineage>
        <taxon>Eukaryota</taxon>
        <taxon>Metazoa</taxon>
        <taxon>Ecdysozoa</taxon>
        <taxon>Arthropoda</taxon>
        <taxon>Hexapoda</taxon>
        <taxon>Insecta</taxon>
        <taxon>Pterygota</taxon>
        <taxon>Neoptera</taxon>
        <taxon>Endopterygota</taxon>
        <taxon>Diptera</taxon>
        <taxon>Nematocera</taxon>
        <taxon>Culicoidea</taxon>
        <taxon>Culicidae</taxon>
        <taxon>Anophelinae</taxon>
        <taxon>Anopheles</taxon>
    </lineage>
</organism>
<dbReference type="EnsemblMetazoa" id="AARA006166-RA">
    <property type="protein sequence ID" value="AARA006166-PA"/>
    <property type="gene ID" value="AARA006166"/>
</dbReference>
<accession>A0A182HXY8</accession>
<evidence type="ECO:0000313" key="2">
    <source>
        <dbReference type="Proteomes" id="UP000075840"/>
    </source>
</evidence>
<dbReference type="VEuPathDB" id="VectorBase:AARA21_009289"/>
<dbReference type="VEuPathDB" id="VectorBase:AARA006166"/>
<name>A0A182HXY8_ANOAR</name>
<evidence type="ECO:0000313" key="1">
    <source>
        <dbReference type="EnsemblMetazoa" id="AARA006166-PA"/>
    </source>
</evidence>
<keyword evidence="2" id="KW-1185">Reference proteome</keyword>
<sequence>MNSSQDSDALAQDNIVGETFYEGEAAYLSEADDDVIDYLMESSDDDIDPAASDDPFSAEDALRQLAISTNQTYDSIAQVMDIVRKESSCNLPKDARTLLKINRNISADILTVEGGQYWYYGVQKCLTNKLSDTSLNSDTTLLLNVSIDAEQKNLASNFFLKQFIEEINLSTNNEVEINGVRVDVEVRAIIVDSPARAFIE</sequence>
<proteinExistence type="predicted"/>
<protein>
    <submittedName>
        <fullName evidence="1">Uncharacterized protein</fullName>
    </submittedName>
</protein>